<keyword evidence="3" id="KW-1185">Reference proteome</keyword>
<dbReference type="OrthoDB" id="3425909at2"/>
<dbReference type="RefSeq" id="WP_149847642.1">
    <property type="nucleotide sequence ID" value="NZ_VUOB01000002.1"/>
</dbReference>
<evidence type="ECO:0000313" key="2">
    <source>
        <dbReference type="EMBL" id="KAA2266535.1"/>
    </source>
</evidence>
<proteinExistence type="predicted"/>
<protein>
    <submittedName>
        <fullName evidence="2">Metal-dependent hydrolase</fullName>
    </submittedName>
</protein>
<keyword evidence="1" id="KW-0812">Transmembrane</keyword>
<dbReference type="Pfam" id="PF04307">
    <property type="entry name" value="YdjM"/>
    <property type="match status" value="1"/>
</dbReference>
<evidence type="ECO:0000313" key="3">
    <source>
        <dbReference type="Proteomes" id="UP000323454"/>
    </source>
</evidence>
<keyword evidence="1" id="KW-0472">Membrane</keyword>
<organism evidence="2 3">
    <name type="scientific">Solihabitans fulvus</name>
    <dbReference type="NCBI Taxonomy" id="1892852"/>
    <lineage>
        <taxon>Bacteria</taxon>
        <taxon>Bacillati</taxon>
        <taxon>Actinomycetota</taxon>
        <taxon>Actinomycetes</taxon>
        <taxon>Pseudonocardiales</taxon>
        <taxon>Pseudonocardiaceae</taxon>
        <taxon>Solihabitans</taxon>
    </lineage>
</organism>
<feature type="transmembrane region" description="Helical" evidence="1">
    <location>
        <begin position="123"/>
        <end position="140"/>
    </location>
</feature>
<keyword evidence="1" id="KW-1133">Transmembrane helix</keyword>
<dbReference type="InterPro" id="IPR007404">
    <property type="entry name" value="YdjM-like"/>
</dbReference>
<feature type="transmembrane region" description="Helical" evidence="1">
    <location>
        <begin position="230"/>
        <end position="254"/>
    </location>
</feature>
<keyword evidence="2" id="KW-0378">Hydrolase</keyword>
<dbReference type="EMBL" id="VUOB01000002">
    <property type="protein sequence ID" value="KAA2266535.1"/>
    <property type="molecule type" value="Genomic_DNA"/>
</dbReference>
<sequence length="266" mass="27419">MCTGPTHALQGAIVGLAVTAAVPTIVGYTPTVPAILLGTVLTAGGALLPDLDMPRSTASKSVGPITDVISDGVQGLSRITFRLTASRADRAHMKGTHRGLTHTLVAAAALGAGFTWLTGLGRIAALATVFLVSFVALRGLPPVEKNFTDLITAAAITGGAWWVLTTQPVPAWWIGGAIGVGCLTHQLGDATTTHGVPLLWPLPLAGQQWRGLGIPRFMRFHTGGPFESRVLPWLLGAGLAALLVGLIPGAWAACGHVVQSALHHNS</sequence>
<reference evidence="2 3" key="1">
    <citation type="submission" date="2019-09" db="EMBL/GenBank/DDBJ databases">
        <title>Goodfellowia gen. nov., a new genus of the Pseudonocardineae related to Actinoalloteichus, containing Goodfellowia coeruleoviolacea gen. nov., comb. nov. gen. nov., comb. nov.</title>
        <authorList>
            <person name="Labeda D."/>
        </authorList>
    </citation>
    <scope>NUCLEOTIDE SEQUENCE [LARGE SCALE GENOMIC DNA]</scope>
    <source>
        <strain evidence="2 3">AN110305</strain>
    </source>
</reference>
<gene>
    <name evidence="2" type="ORF">F0L68_02000</name>
</gene>
<dbReference type="GO" id="GO:0016787">
    <property type="term" value="F:hydrolase activity"/>
    <property type="evidence" value="ECO:0007669"/>
    <property type="project" value="UniProtKB-KW"/>
</dbReference>
<dbReference type="Proteomes" id="UP000323454">
    <property type="component" value="Unassembled WGS sequence"/>
</dbReference>
<reference evidence="2 3" key="2">
    <citation type="submission" date="2019-09" db="EMBL/GenBank/DDBJ databases">
        <authorList>
            <person name="Jin C."/>
        </authorList>
    </citation>
    <scope>NUCLEOTIDE SEQUENCE [LARGE SCALE GENOMIC DNA]</scope>
    <source>
        <strain evidence="2 3">AN110305</strain>
    </source>
</reference>
<comment type="caution">
    <text evidence="2">The sequence shown here is derived from an EMBL/GenBank/DDBJ whole genome shotgun (WGS) entry which is preliminary data.</text>
</comment>
<accession>A0A5B2XTP5</accession>
<dbReference type="AlphaFoldDB" id="A0A5B2XTP5"/>
<name>A0A5B2XTP5_9PSEU</name>
<feature type="transmembrane region" description="Helical" evidence="1">
    <location>
        <begin position="7"/>
        <end position="26"/>
    </location>
</feature>
<evidence type="ECO:0000256" key="1">
    <source>
        <dbReference type="SAM" id="Phobius"/>
    </source>
</evidence>